<evidence type="ECO:0000259" key="3">
    <source>
        <dbReference type="Pfam" id="PF13359"/>
    </source>
</evidence>
<proteinExistence type="evidence at transcript level"/>
<dbReference type="InterPro" id="IPR027806">
    <property type="entry name" value="HARBI1_dom"/>
</dbReference>
<accession>A0A0K8R932</accession>
<dbReference type="GO" id="GO:0046872">
    <property type="term" value="F:metal ion binding"/>
    <property type="evidence" value="ECO:0007669"/>
    <property type="project" value="UniProtKB-KW"/>
</dbReference>
<evidence type="ECO:0008006" key="6">
    <source>
        <dbReference type="Google" id="ProtNLM"/>
    </source>
</evidence>
<protein>
    <recommendedName>
        <fullName evidence="6">DDE Tnp4 domain-containing protein</fullName>
    </recommendedName>
</protein>
<feature type="domain" description="Transposase Helix-turn-helix" evidence="4">
    <location>
        <begin position="2"/>
        <end position="48"/>
    </location>
</feature>
<dbReference type="PANTHER" id="PTHR23080:SF138">
    <property type="entry name" value="PROTEIN ALP1-LIKE"/>
    <property type="match status" value="1"/>
</dbReference>
<reference evidence="5" key="1">
    <citation type="submission" date="2012-12" db="EMBL/GenBank/DDBJ databases">
        <title>Identification and characterization of a phenylalanine ammonia-lyase gene family in Isatis indigotica Fort.</title>
        <authorList>
            <person name="Liu Q."/>
            <person name="Chen J."/>
            <person name="Zhou X."/>
            <person name="Di P."/>
            <person name="Xiao Y."/>
            <person name="Xuan H."/>
            <person name="Zhang L."/>
            <person name="Chen W."/>
        </authorList>
    </citation>
    <scope>NUCLEOTIDE SEQUENCE</scope>
    <source>
        <tissue evidence="5">Salivary gland</tissue>
    </source>
</reference>
<dbReference type="AlphaFoldDB" id="A0A0K8R932"/>
<feature type="domain" description="DDE Tnp4" evidence="3">
    <location>
        <begin position="80"/>
        <end position="239"/>
    </location>
</feature>
<comment type="cofactor">
    <cofactor evidence="1">
        <name>a divalent metal cation</name>
        <dbReference type="ChEBI" id="CHEBI:60240"/>
    </cofactor>
</comment>
<evidence type="ECO:0000313" key="5">
    <source>
        <dbReference type="EMBL" id="JAA66989.1"/>
    </source>
</evidence>
<dbReference type="InterPro" id="IPR027805">
    <property type="entry name" value="Transposase_HTH_dom"/>
</dbReference>
<organism evidence="5">
    <name type="scientific">Ixodes ricinus</name>
    <name type="common">Common tick</name>
    <name type="synonym">Acarus ricinus</name>
    <dbReference type="NCBI Taxonomy" id="34613"/>
    <lineage>
        <taxon>Eukaryota</taxon>
        <taxon>Metazoa</taxon>
        <taxon>Ecdysozoa</taxon>
        <taxon>Arthropoda</taxon>
        <taxon>Chelicerata</taxon>
        <taxon>Arachnida</taxon>
        <taxon>Acari</taxon>
        <taxon>Parasitiformes</taxon>
        <taxon>Ixodida</taxon>
        <taxon>Ixodoidea</taxon>
        <taxon>Ixodidae</taxon>
        <taxon>Ixodinae</taxon>
        <taxon>Ixodes</taxon>
    </lineage>
</organism>
<evidence type="ECO:0000256" key="2">
    <source>
        <dbReference type="ARBA" id="ARBA00022723"/>
    </source>
</evidence>
<dbReference type="EMBL" id="GADI01006819">
    <property type="protein sequence ID" value="JAA66989.1"/>
    <property type="molecule type" value="mRNA"/>
</dbReference>
<sequence>MPVEDQILLTLMWLRMGLVIANLAFHFRISTAAVSHIFSFWIPHLARLTRKYLIFWLSTKRIRMSLPDVFRNMPPMTCIIDCFEVYSDRPQNLLRRGQMFSFYRSHNTVKVLDAVAPNGFVTFISKAYGGRASDRYITASSVLLYHLEDGNDVLADRGFTIADILTIGVELALPSFTKGKQLAARDVVVSRRLAKLRIHVERSIRRMKCVRILNHVPSSYLAKQNNIDDILVTVAGLCNLQSALIKEPQGAGSDE</sequence>
<evidence type="ECO:0000256" key="1">
    <source>
        <dbReference type="ARBA" id="ARBA00001968"/>
    </source>
</evidence>
<keyword evidence="2" id="KW-0479">Metal-binding</keyword>
<dbReference type="Pfam" id="PF13613">
    <property type="entry name" value="HTH_Tnp_4"/>
    <property type="match status" value="1"/>
</dbReference>
<dbReference type="Pfam" id="PF13359">
    <property type="entry name" value="DDE_Tnp_4"/>
    <property type="match status" value="1"/>
</dbReference>
<dbReference type="PANTHER" id="PTHR23080">
    <property type="entry name" value="THAP DOMAIN PROTEIN"/>
    <property type="match status" value="1"/>
</dbReference>
<evidence type="ECO:0000259" key="4">
    <source>
        <dbReference type="Pfam" id="PF13613"/>
    </source>
</evidence>
<name>A0A0K8R932_IXORI</name>